<evidence type="ECO:0000313" key="5">
    <source>
        <dbReference type="Proteomes" id="UP000028073"/>
    </source>
</evidence>
<dbReference type="PANTHER" id="PTHR32332:SF38">
    <property type="entry name" value="MONOOXYGENASE RV1533-RELATED"/>
    <property type="match status" value="1"/>
</dbReference>
<keyword evidence="4" id="KW-0503">Monooxygenase</keyword>
<dbReference type="Proteomes" id="UP000028073">
    <property type="component" value="Unassembled WGS sequence"/>
</dbReference>
<organism evidence="4 5">
    <name type="scientific">Endozoicomonas numazuensis</name>
    <dbReference type="NCBI Taxonomy" id="1137799"/>
    <lineage>
        <taxon>Bacteria</taxon>
        <taxon>Pseudomonadati</taxon>
        <taxon>Pseudomonadota</taxon>
        <taxon>Gammaproteobacteria</taxon>
        <taxon>Oceanospirillales</taxon>
        <taxon>Endozoicomonadaceae</taxon>
        <taxon>Endozoicomonas</taxon>
    </lineage>
</organism>
<keyword evidence="5" id="KW-1185">Reference proteome</keyword>
<evidence type="ECO:0000313" key="4">
    <source>
        <dbReference type="EMBL" id="KEQ18445.1"/>
    </source>
</evidence>
<keyword evidence="1" id="KW-0285">Flavoprotein</keyword>
<dbReference type="Gene3D" id="3.20.20.70">
    <property type="entry name" value="Aldolase class I"/>
    <property type="match status" value="1"/>
</dbReference>
<evidence type="ECO:0000256" key="2">
    <source>
        <dbReference type="ARBA" id="ARBA00022643"/>
    </source>
</evidence>
<dbReference type="AlphaFoldDB" id="A0A081NJ22"/>
<keyword evidence="2" id="KW-0288">FMN</keyword>
<dbReference type="CDD" id="cd04730">
    <property type="entry name" value="NPD_like"/>
    <property type="match status" value="1"/>
</dbReference>
<dbReference type="OrthoDB" id="9778912at2"/>
<dbReference type="InterPro" id="IPR004136">
    <property type="entry name" value="NMO"/>
</dbReference>
<evidence type="ECO:0000256" key="1">
    <source>
        <dbReference type="ARBA" id="ARBA00022630"/>
    </source>
</evidence>
<dbReference type="PANTHER" id="PTHR32332">
    <property type="entry name" value="2-NITROPROPANE DIOXYGENASE"/>
    <property type="match status" value="1"/>
</dbReference>
<name>A0A081NJ22_9GAMM</name>
<dbReference type="InterPro" id="IPR013785">
    <property type="entry name" value="Aldolase_TIM"/>
</dbReference>
<dbReference type="SUPFAM" id="SSF51412">
    <property type="entry name" value="Inosine monophosphate dehydrogenase (IMPDH)"/>
    <property type="match status" value="1"/>
</dbReference>
<accession>A0A081NJ22</accession>
<evidence type="ECO:0000256" key="3">
    <source>
        <dbReference type="ARBA" id="ARBA00023002"/>
    </source>
</evidence>
<dbReference type="STRING" id="1137799.GZ78_13220"/>
<dbReference type="EMBL" id="JOKH01000002">
    <property type="protein sequence ID" value="KEQ18445.1"/>
    <property type="molecule type" value="Genomic_DNA"/>
</dbReference>
<dbReference type="GO" id="GO:0018580">
    <property type="term" value="F:nitronate monooxygenase activity"/>
    <property type="evidence" value="ECO:0007669"/>
    <property type="project" value="InterPro"/>
</dbReference>
<comment type="caution">
    <text evidence="4">The sequence shown here is derived from an EMBL/GenBank/DDBJ whole genome shotgun (WGS) entry which is preliminary data.</text>
</comment>
<dbReference type="Pfam" id="PF03060">
    <property type="entry name" value="NMO"/>
    <property type="match status" value="1"/>
</dbReference>
<sequence>MKTDLCKKLGLDAPIFAFTHCRDVVVEVSKAGGIGVFGAAGYTPEQLKQELDWIQDKVGDKPFGIDVIMPNNYMGDEVPDLEAMIPEEHKVWVESVMQKYDIPPLPRDLDGDSYHSVNGSDIGWTHKICRQLLEVAFEYPNLKVMVNALGTPPQDILDTCKEKGILVGALAGKVKHAVAHKEGGLDFVVAQGHEAGGHTGKVTTMVLIPQVVDAVHPMPVLAAGGIGGGRQMAAAMALGAEGVWCGSVWLTSPESEVEPLPKRKLIEATSEDTVQSKMISGKPARMLRSKWTDEWESEECPGALPMPLQGMLAQEAHIRIARAQNEELAFYPTGQIVGMMNEEKGCKTIMYDMLNEYLESLERLNGLLEEA</sequence>
<dbReference type="eggNOG" id="COG2070">
    <property type="taxonomic scope" value="Bacteria"/>
</dbReference>
<gene>
    <name evidence="4" type="ORF">GZ78_13220</name>
</gene>
<proteinExistence type="predicted"/>
<keyword evidence="3" id="KW-0560">Oxidoreductase</keyword>
<reference evidence="4 5" key="1">
    <citation type="submission" date="2014-06" db="EMBL/GenBank/DDBJ databases">
        <title>Whole Genome Sequences of Three Symbiotic Endozoicomonas Bacteria.</title>
        <authorList>
            <person name="Neave M.J."/>
            <person name="Apprill A."/>
            <person name="Voolstra C.R."/>
        </authorList>
    </citation>
    <scope>NUCLEOTIDE SEQUENCE [LARGE SCALE GENOMIC DNA]</scope>
    <source>
        <strain evidence="4 5">DSM 25634</strain>
    </source>
</reference>
<dbReference type="RefSeq" id="WP_034835780.1">
    <property type="nucleotide sequence ID" value="NZ_JOKH01000002.1"/>
</dbReference>
<protein>
    <submittedName>
        <fullName evidence="4">Monooxygenase</fullName>
    </submittedName>
</protein>